<feature type="region of interest" description="Disordered" evidence="6">
    <location>
        <begin position="1278"/>
        <end position="1335"/>
    </location>
</feature>
<dbReference type="InterPro" id="IPR029016">
    <property type="entry name" value="GAF-like_dom_sf"/>
</dbReference>
<gene>
    <name evidence="9" type="ORF">BCR39DRAFT_600069</name>
</gene>
<dbReference type="EC" id="2.7.13.3" evidence="2"/>
<evidence type="ECO:0000256" key="4">
    <source>
        <dbReference type="ARBA" id="ARBA00022777"/>
    </source>
</evidence>
<dbReference type="PANTHER" id="PTHR43047:SF72">
    <property type="entry name" value="OSMOSENSING HISTIDINE PROTEIN KINASE SLN1"/>
    <property type="match status" value="1"/>
</dbReference>
<dbReference type="InParanoid" id="A0A1Y2AT20"/>
<dbReference type="OrthoDB" id="21225at2759"/>
<sequence>MLEASGSSTIPQFERAPVTDAEWALALVDYALDRDVTKSCPNMLDSYRPSTNPFAYTSKFPAPVAEQSTSVSPFPAESRPVHPPLQTMRSSSSRLTHSAEFIVDGDDPTMRFREANKRHTPDGGPSTSESIAEEPNPFGFSSSRPESPESLVYESQFGETRRGSAVLENSHAQWPPKLPVDDSSQPVRASLLDRTGSGSDQRKPRSSVAPMIYNIATAMRLPTHGGGDDGDDRTGDEERARLRHLYETEGWLHGAAPSKTTTLKRKKAIRTLGLVEDDADEPERVSVMRKYAELAKQIFQTKYSMVTVFRGKEQHSYFAETPSNLGDDPHWQGSADATATAHALVRGAEEWVFLVADASKDWRFRNMPIRKATGNKFYAVAPLIYTSNDDKITFGTISVYDIHPRDAFDRRERDILLNLANMLVYQLSTLQSEIMAKRYGSMYEQSIAFLRRSTLPEHLKGPSQKKREKKQKPKKLESGPRRASVADVLNSARRQSLAESINASRRQSVAEGLSGFRRESQATTLSMSTSQALEAVEVAVKTGPNDSKRTKKWAMEMDQALFTDSAATLRKVLGADAVATVAMDEYQLFIRKTGPTAADPRRGKGQSNMKLQIIEDFLQGKEWPADVDPVVQYVPRSFESQVTVLGRDGDDDLQFHFDQPGAQSTLADYLSVYLKTRKFWWDREDPDDDLTHRIMALMPDQAQTTLATAFMLYNGSVKYIAFATWRKPPSQFAESSTMALPFTWIMGGVTMAALAIRKVRSQEQSHITYSNLQAHELRTPLHQILAITQLLRSGMNDLANTPQDVMQDSLTTTQQLRDFLPFLDAIDTSGKILHGIVDNILSFLDLKAKEDMIAPGKSALLSSPTGAAQSIERMFEELIHEATEEDHQSRTTSGRAICYTETVFEIIPTFLGEEVTEDAGGALRKALSKILSNAYKFIDGQEGCVSIYVDDVLGLMPPEGYEDLSSQKRISIKIIDNGHGMDAAFVRDKLGEPWAKEDPYATGSGLSVHLAYSIIDLMGGEMQITSSVGGGCTVELEVDVPRRAASLPGSPNMTKTEAPESSHDPAHLAVGPDEFNLGRKISLAGFNGSDRLIRLGETIGRQYKKLGCQIVPLEEAELVIADGWLEEQEQGREMLEQSRTDDIVFLVTPDHEASQSIVDLEQSLNKAVRRFRKPATPSILREALFPNHSDSITAEILQASGVKHMSINLPDEMDQHGQEITHDAKPRAKFDEATLSKANNPTSSFLQRGFGTIWKPKGMPVEDAVACLCLGDYFSSRRRGPSGSGGGTPASSAHEHESTDDTPNAIGSEFSGLTSPHDTTYLTPSSESEPEPEPEPEMIKVLVVEDNMVNRKILVKILSTKLGVEVHEAEDGHAAVELFKDFSHPVIVLLDINMPRMDGYQACAEMRAIEKELESKGKSQIIAVTALSSEAARRRGLVESGFDQWHTKPCGRAAIQKMVTDARDLLLSQPKSPEVS</sequence>
<dbReference type="Gene3D" id="3.40.50.2300">
    <property type="match status" value="1"/>
</dbReference>
<keyword evidence="10" id="KW-1185">Reference proteome</keyword>
<feature type="region of interest" description="Disordered" evidence="6">
    <location>
        <begin position="1044"/>
        <end position="1065"/>
    </location>
</feature>
<dbReference type="InterPro" id="IPR011006">
    <property type="entry name" value="CheY-like_superfamily"/>
</dbReference>
<protein>
    <recommendedName>
        <fullName evidence="2">histidine kinase</fullName>
        <ecNumber evidence="2">2.7.13.3</ecNumber>
    </recommendedName>
</protein>
<evidence type="ECO:0000256" key="5">
    <source>
        <dbReference type="PROSITE-ProRule" id="PRU00169"/>
    </source>
</evidence>
<comment type="caution">
    <text evidence="9">The sequence shown here is derived from an EMBL/GenBank/DDBJ whole genome shotgun (WGS) entry which is preliminary data.</text>
</comment>
<dbReference type="Gene3D" id="1.10.287.130">
    <property type="match status" value="1"/>
</dbReference>
<dbReference type="GO" id="GO:0005886">
    <property type="term" value="C:plasma membrane"/>
    <property type="evidence" value="ECO:0007669"/>
    <property type="project" value="TreeGrafter"/>
</dbReference>
<accession>A0A1Y2AT20</accession>
<feature type="region of interest" description="Disordered" evidence="6">
    <location>
        <begin position="457"/>
        <end position="485"/>
    </location>
</feature>
<feature type="compositionally biased region" description="Basic residues" evidence="6">
    <location>
        <begin position="463"/>
        <end position="473"/>
    </location>
</feature>
<dbReference type="SUPFAM" id="SSF55781">
    <property type="entry name" value="GAF domain-like"/>
    <property type="match status" value="1"/>
</dbReference>
<evidence type="ECO:0000259" key="8">
    <source>
        <dbReference type="PROSITE" id="PS50110"/>
    </source>
</evidence>
<dbReference type="SUPFAM" id="SSF47384">
    <property type="entry name" value="Homodimeric domain of signal transducing histidine kinase"/>
    <property type="match status" value="1"/>
</dbReference>
<evidence type="ECO:0000259" key="7">
    <source>
        <dbReference type="PROSITE" id="PS50109"/>
    </source>
</evidence>
<proteinExistence type="predicted"/>
<reference evidence="9 10" key="1">
    <citation type="submission" date="2016-07" db="EMBL/GenBank/DDBJ databases">
        <title>Pervasive Adenine N6-methylation of Active Genes in Fungi.</title>
        <authorList>
            <consortium name="DOE Joint Genome Institute"/>
            <person name="Mondo S.J."/>
            <person name="Dannebaum R.O."/>
            <person name="Kuo R.C."/>
            <person name="Labutti K."/>
            <person name="Haridas S."/>
            <person name="Kuo A."/>
            <person name="Salamov A."/>
            <person name="Ahrendt S.R."/>
            <person name="Lipzen A."/>
            <person name="Sullivan W."/>
            <person name="Andreopoulos W.B."/>
            <person name="Clum A."/>
            <person name="Lindquist E."/>
            <person name="Daum C."/>
            <person name="Ramamoorthy G.K."/>
            <person name="Gryganskyi A."/>
            <person name="Culley D."/>
            <person name="Magnuson J.K."/>
            <person name="James T.Y."/>
            <person name="O'Malley M.A."/>
            <person name="Stajich J.E."/>
            <person name="Spatafora J.W."/>
            <person name="Visel A."/>
            <person name="Grigoriev I.V."/>
        </authorList>
    </citation>
    <scope>NUCLEOTIDE SEQUENCE [LARGE SCALE GENOMIC DNA]</scope>
    <source>
        <strain evidence="9 10">68-887.2</strain>
    </source>
</reference>
<dbReference type="InterPro" id="IPR001789">
    <property type="entry name" value="Sig_transdc_resp-reg_receiver"/>
</dbReference>
<feature type="modified residue" description="4-aspartylphosphate" evidence="5">
    <location>
        <position position="1391"/>
    </location>
</feature>
<dbReference type="PROSITE" id="PS50110">
    <property type="entry name" value="RESPONSE_REGULATORY"/>
    <property type="match status" value="1"/>
</dbReference>
<dbReference type="Pfam" id="PF02518">
    <property type="entry name" value="HATPase_c"/>
    <property type="match status" value="1"/>
</dbReference>
<feature type="compositionally biased region" description="Polar residues" evidence="6">
    <location>
        <begin position="1311"/>
        <end position="1323"/>
    </location>
</feature>
<feature type="domain" description="Histidine kinase" evidence="7">
    <location>
        <begin position="772"/>
        <end position="1042"/>
    </location>
</feature>
<dbReference type="CDD" id="cd17546">
    <property type="entry name" value="REC_hyHK_CKI1_RcsC-like"/>
    <property type="match status" value="1"/>
</dbReference>
<dbReference type="SMART" id="SM00448">
    <property type="entry name" value="REC"/>
    <property type="match status" value="1"/>
</dbReference>
<organism evidence="9 10">
    <name type="scientific">Naematelia encephala</name>
    <dbReference type="NCBI Taxonomy" id="71784"/>
    <lineage>
        <taxon>Eukaryota</taxon>
        <taxon>Fungi</taxon>
        <taxon>Dikarya</taxon>
        <taxon>Basidiomycota</taxon>
        <taxon>Agaricomycotina</taxon>
        <taxon>Tremellomycetes</taxon>
        <taxon>Tremellales</taxon>
        <taxon>Naemateliaceae</taxon>
        <taxon>Naematelia</taxon>
    </lineage>
</organism>
<dbReference type="InterPro" id="IPR003661">
    <property type="entry name" value="HisK_dim/P_dom"/>
</dbReference>
<keyword evidence="5" id="KW-0597">Phosphoprotein</keyword>
<dbReference type="PROSITE" id="PS50109">
    <property type="entry name" value="HIS_KIN"/>
    <property type="match status" value="1"/>
</dbReference>
<feature type="region of interest" description="Disordered" evidence="6">
    <location>
        <begin position="70"/>
        <end position="95"/>
    </location>
</feature>
<keyword evidence="4" id="KW-0418">Kinase</keyword>
<name>A0A1Y2AT20_9TREE</name>
<comment type="catalytic activity">
    <reaction evidence="1">
        <text>ATP + protein L-histidine = ADP + protein N-phospho-L-histidine.</text>
        <dbReference type="EC" id="2.7.13.3"/>
    </reaction>
</comment>
<evidence type="ECO:0000256" key="2">
    <source>
        <dbReference type="ARBA" id="ARBA00012438"/>
    </source>
</evidence>
<dbReference type="STRING" id="71784.A0A1Y2AT20"/>
<dbReference type="PANTHER" id="PTHR43047">
    <property type="entry name" value="TWO-COMPONENT HISTIDINE PROTEIN KINASE"/>
    <property type="match status" value="1"/>
</dbReference>
<dbReference type="GO" id="GO:0009927">
    <property type="term" value="F:histidine phosphotransfer kinase activity"/>
    <property type="evidence" value="ECO:0007669"/>
    <property type="project" value="TreeGrafter"/>
</dbReference>
<feature type="region of interest" description="Disordered" evidence="6">
    <location>
        <begin position="113"/>
        <end position="158"/>
    </location>
</feature>
<evidence type="ECO:0000313" key="9">
    <source>
        <dbReference type="EMBL" id="ORY25636.1"/>
    </source>
</evidence>
<dbReference type="SUPFAM" id="SSF52172">
    <property type="entry name" value="CheY-like"/>
    <property type="match status" value="1"/>
</dbReference>
<evidence type="ECO:0000256" key="6">
    <source>
        <dbReference type="SAM" id="MobiDB-lite"/>
    </source>
</evidence>
<evidence type="ECO:0000256" key="1">
    <source>
        <dbReference type="ARBA" id="ARBA00000085"/>
    </source>
</evidence>
<dbReference type="EMBL" id="MCFC01000055">
    <property type="protein sequence ID" value="ORY25636.1"/>
    <property type="molecule type" value="Genomic_DNA"/>
</dbReference>
<evidence type="ECO:0000256" key="3">
    <source>
        <dbReference type="ARBA" id="ARBA00022679"/>
    </source>
</evidence>
<dbReference type="InterPro" id="IPR003594">
    <property type="entry name" value="HATPase_dom"/>
</dbReference>
<dbReference type="SUPFAM" id="SSF55874">
    <property type="entry name" value="ATPase domain of HSP90 chaperone/DNA topoisomerase II/histidine kinase"/>
    <property type="match status" value="1"/>
</dbReference>
<dbReference type="Pfam" id="PF00072">
    <property type="entry name" value="Response_reg"/>
    <property type="match status" value="1"/>
</dbReference>
<dbReference type="InterPro" id="IPR036890">
    <property type="entry name" value="HATPase_C_sf"/>
</dbReference>
<evidence type="ECO:0000313" key="10">
    <source>
        <dbReference type="Proteomes" id="UP000193986"/>
    </source>
</evidence>
<dbReference type="Gene3D" id="3.30.450.40">
    <property type="match status" value="1"/>
</dbReference>
<dbReference type="SMART" id="SM00387">
    <property type="entry name" value="HATPase_c"/>
    <property type="match status" value="1"/>
</dbReference>
<dbReference type="CDD" id="cd00082">
    <property type="entry name" value="HisKA"/>
    <property type="match status" value="1"/>
</dbReference>
<dbReference type="GO" id="GO:0000155">
    <property type="term" value="F:phosphorelay sensor kinase activity"/>
    <property type="evidence" value="ECO:0007669"/>
    <property type="project" value="InterPro"/>
</dbReference>
<dbReference type="Proteomes" id="UP000193986">
    <property type="component" value="Unassembled WGS sequence"/>
</dbReference>
<dbReference type="Gene3D" id="3.30.565.10">
    <property type="entry name" value="Histidine kinase-like ATPase, C-terminal domain"/>
    <property type="match status" value="1"/>
</dbReference>
<feature type="domain" description="Response regulatory" evidence="8">
    <location>
        <begin position="1340"/>
        <end position="1463"/>
    </location>
</feature>
<dbReference type="InterPro" id="IPR005467">
    <property type="entry name" value="His_kinase_dom"/>
</dbReference>
<dbReference type="InterPro" id="IPR036097">
    <property type="entry name" value="HisK_dim/P_sf"/>
</dbReference>
<keyword evidence="3" id="KW-0808">Transferase</keyword>